<feature type="coiled-coil region" evidence="9">
    <location>
        <begin position="63"/>
        <end position="90"/>
    </location>
</feature>
<evidence type="ECO:0000313" key="12">
    <source>
        <dbReference type="EMBL" id="MFD0853792.1"/>
    </source>
</evidence>
<feature type="transmembrane region" description="Helical" evidence="10">
    <location>
        <begin position="93"/>
        <end position="111"/>
    </location>
</feature>
<dbReference type="Proteomes" id="UP001597083">
    <property type="component" value="Unassembled WGS sequence"/>
</dbReference>
<evidence type="ECO:0000256" key="5">
    <source>
        <dbReference type="ARBA" id="ARBA00022692"/>
    </source>
</evidence>
<evidence type="ECO:0000259" key="11">
    <source>
        <dbReference type="PROSITE" id="PS50885"/>
    </source>
</evidence>
<evidence type="ECO:0000256" key="8">
    <source>
        <dbReference type="ARBA" id="ARBA00023012"/>
    </source>
</evidence>
<evidence type="ECO:0000256" key="6">
    <source>
        <dbReference type="ARBA" id="ARBA00022777"/>
    </source>
</evidence>
<dbReference type="SUPFAM" id="SSF158472">
    <property type="entry name" value="HAMP domain-like"/>
    <property type="match status" value="1"/>
</dbReference>
<dbReference type="EMBL" id="JBHTIR010002451">
    <property type="protein sequence ID" value="MFD0853792.1"/>
    <property type="molecule type" value="Genomic_DNA"/>
</dbReference>
<evidence type="ECO:0000256" key="7">
    <source>
        <dbReference type="ARBA" id="ARBA00022989"/>
    </source>
</evidence>
<dbReference type="PANTHER" id="PTHR45436:SF5">
    <property type="entry name" value="SENSOR HISTIDINE KINASE TRCS"/>
    <property type="match status" value="1"/>
</dbReference>
<evidence type="ECO:0000256" key="4">
    <source>
        <dbReference type="ARBA" id="ARBA00022679"/>
    </source>
</evidence>
<reference evidence="13" key="1">
    <citation type="journal article" date="2019" name="Int. J. Syst. Evol. Microbiol.">
        <title>The Global Catalogue of Microorganisms (GCM) 10K type strain sequencing project: providing services to taxonomists for standard genome sequencing and annotation.</title>
        <authorList>
            <consortium name="The Broad Institute Genomics Platform"/>
            <consortium name="The Broad Institute Genome Sequencing Center for Infectious Disease"/>
            <person name="Wu L."/>
            <person name="Ma J."/>
        </authorList>
    </citation>
    <scope>NUCLEOTIDE SEQUENCE [LARGE SCALE GENOMIC DNA]</scope>
    <source>
        <strain evidence="13">JCM 31696</strain>
    </source>
</reference>
<dbReference type="CDD" id="cd06225">
    <property type="entry name" value="HAMP"/>
    <property type="match status" value="1"/>
</dbReference>
<keyword evidence="6" id="KW-0418">Kinase</keyword>
<comment type="catalytic activity">
    <reaction evidence="1">
        <text>ATP + protein L-histidine = ADP + protein N-phospho-L-histidine.</text>
        <dbReference type="EC" id="2.7.13.3"/>
    </reaction>
</comment>
<keyword evidence="10" id="KW-0472">Membrane</keyword>
<feature type="transmembrane region" description="Helical" evidence="10">
    <location>
        <begin position="12"/>
        <end position="32"/>
    </location>
</feature>
<evidence type="ECO:0000256" key="3">
    <source>
        <dbReference type="ARBA" id="ARBA00022553"/>
    </source>
</evidence>
<dbReference type="Pfam" id="PF00672">
    <property type="entry name" value="HAMP"/>
    <property type="match status" value="1"/>
</dbReference>
<evidence type="ECO:0000256" key="10">
    <source>
        <dbReference type="SAM" id="Phobius"/>
    </source>
</evidence>
<keyword evidence="9" id="KW-0175">Coiled coil</keyword>
<dbReference type="PANTHER" id="PTHR45436">
    <property type="entry name" value="SENSOR HISTIDINE KINASE YKOH"/>
    <property type="match status" value="1"/>
</dbReference>
<gene>
    <name evidence="12" type="ORF">ACFQ07_16255</name>
</gene>
<dbReference type="InterPro" id="IPR003660">
    <property type="entry name" value="HAMP_dom"/>
</dbReference>
<keyword evidence="4" id="KW-0808">Transferase</keyword>
<keyword evidence="7 10" id="KW-1133">Transmembrane helix</keyword>
<keyword evidence="5 10" id="KW-0812">Transmembrane</keyword>
<organism evidence="12 13">
    <name type="scientific">Actinomadura adrarensis</name>
    <dbReference type="NCBI Taxonomy" id="1819600"/>
    <lineage>
        <taxon>Bacteria</taxon>
        <taxon>Bacillati</taxon>
        <taxon>Actinomycetota</taxon>
        <taxon>Actinomycetes</taxon>
        <taxon>Streptosporangiales</taxon>
        <taxon>Thermomonosporaceae</taxon>
        <taxon>Actinomadura</taxon>
    </lineage>
</organism>
<dbReference type="InterPro" id="IPR050428">
    <property type="entry name" value="TCS_sensor_his_kinase"/>
</dbReference>
<dbReference type="EC" id="2.7.13.3" evidence="2"/>
<feature type="domain" description="HAMP" evidence="11">
    <location>
        <begin position="112"/>
        <end position="165"/>
    </location>
</feature>
<protein>
    <recommendedName>
        <fullName evidence="2">histidine kinase</fullName>
        <ecNumber evidence="2">2.7.13.3</ecNumber>
    </recommendedName>
</protein>
<name>A0ABW3CJ41_9ACTN</name>
<dbReference type="PROSITE" id="PS50885">
    <property type="entry name" value="HAMP"/>
    <property type="match status" value="1"/>
</dbReference>
<proteinExistence type="predicted"/>
<keyword evidence="13" id="KW-1185">Reference proteome</keyword>
<accession>A0ABW3CJ41</accession>
<dbReference type="SMART" id="SM00304">
    <property type="entry name" value="HAMP"/>
    <property type="match status" value="1"/>
</dbReference>
<evidence type="ECO:0000256" key="9">
    <source>
        <dbReference type="SAM" id="Coils"/>
    </source>
</evidence>
<sequence length="168" mass="18954">MERLSVRTRLTLVYGSVFLVSIAALVGVSYMLTARAIDQRVGTLPTNVRTDTLERFLTAPDRATAITEARQELNRQLEQQKQEVLTQLLQTSLVMLVVFAALSVLIGYFVAGRMLRPLHRVTATARRLSQSNLHERIALDGPQDEIKDLADTFDRMLDRLGRAFDAQR</sequence>
<evidence type="ECO:0000256" key="1">
    <source>
        <dbReference type="ARBA" id="ARBA00000085"/>
    </source>
</evidence>
<dbReference type="Gene3D" id="6.10.340.10">
    <property type="match status" value="1"/>
</dbReference>
<keyword evidence="3" id="KW-0597">Phosphoprotein</keyword>
<evidence type="ECO:0000313" key="13">
    <source>
        <dbReference type="Proteomes" id="UP001597083"/>
    </source>
</evidence>
<keyword evidence="8" id="KW-0902">Two-component regulatory system</keyword>
<evidence type="ECO:0000256" key="2">
    <source>
        <dbReference type="ARBA" id="ARBA00012438"/>
    </source>
</evidence>
<comment type="caution">
    <text evidence="12">The sequence shown here is derived from an EMBL/GenBank/DDBJ whole genome shotgun (WGS) entry which is preliminary data.</text>
</comment>
<feature type="non-terminal residue" evidence="12">
    <location>
        <position position="168"/>
    </location>
</feature>